<dbReference type="EMBL" id="CP021748">
    <property type="protein sequence ID" value="ARX87999.1"/>
    <property type="molecule type" value="Genomic_DNA"/>
</dbReference>
<evidence type="ECO:0000313" key="1">
    <source>
        <dbReference type="EMBL" id="ARX87999.1"/>
    </source>
</evidence>
<keyword evidence="1" id="KW-0808">Transferase</keyword>
<keyword evidence="2" id="KW-1185">Reference proteome</keyword>
<accession>A0A1Z1WNN0</accession>
<dbReference type="GO" id="GO:0016301">
    <property type="term" value="F:kinase activity"/>
    <property type="evidence" value="ECO:0007669"/>
    <property type="project" value="UniProtKB-KW"/>
</dbReference>
<proteinExistence type="predicted"/>
<dbReference type="Proteomes" id="UP000195880">
    <property type="component" value="Chromosome"/>
</dbReference>
<evidence type="ECO:0000313" key="2">
    <source>
        <dbReference type="Proteomes" id="UP000195880"/>
    </source>
</evidence>
<organism evidence="1 2">
    <name type="scientific">Streptomyces alboflavus</name>
    <dbReference type="NCBI Taxonomy" id="67267"/>
    <lineage>
        <taxon>Bacteria</taxon>
        <taxon>Bacillati</taxon>
        <taxon>Actinomycetota</taxon>
        <taxon>Actinomycetes</taxon>
        <taxon>Kitasatosporales</taxon>
        <taxon>Streptomycetaceae</taxon>
        <taxon>Streptomyces</taxon>
    </lineage>
</organism>
<gene>
    <name evidence="1" type="ORF">SMD44_07485</name>
</gene>
<dbReference type="AlphaFoldDB" id="A0A1Z1WNN0"/>
<keyword evidence="1" id="KW-0418">Kinase</keyword>
<dbReference type="KEGG" id="salf:SMD44_07485"/>
<protein>
    <submittedName>
        <fullName evidence="1">Inorganic polyphosphate kinase</fullName>
    </submittedName>
</protein>
<sequence length="33" mass="3277">MAFGDGMEGDALGLGWGQSVRVGVAEGALRLVG</sequence>
<reference evidence="1 2" key="1">
    <citation type="submission" date="2017-05" db="EMBL/GenBank/DDBJ databases">
        <title>Streptomyces alboflavus Genome sequencing and assembly.</title>
        <authorList>
            <person name="Wang Y."/>
            <person name="Du B."/>
            <person name="Ding Y."/>
            <person name="Liu H."/>
            <person name="Hou Q."/>
            <person name="Liu K."/>
            <person name="Wang C."/>
            <person name="Yao L."/>
        </authorList>
    </citation>
    <scope>NUCLEOTIDE SEQUENCE [LARGE SCALE GENOMIC DNA]</scope>
    <source>
        <strain evidence="1 2">MDJK44</strain>
    </source>
</reference>
<name>A0A1Z1WNN0_9ACTN</name>